<dbReference type="Gene3D" id="1.10.10.10">
    <property type="entry name" value="Winged helix-like DNA-binding domain superfamily/Winged helix DNA-binding domain"/>
    <property type="match status" value="1"/>
</dbReference>
<dbReference type="SMART" id="SM00345">
    <property type="entry name" value="HTH_GNTR"/>
    <property type="match status" value="1"/>
</dbReference>
<dbReference type="InterPro" id="IPR036388">
    <property type="entry name" value="WH-like_DNA-bd_sf"/>
</dbReference>
<dbReference type="CDD" id="cd07377">
    <property type="entry name" value="WHTH_GntR"/>
    <property type="match status" value="1"/>
</dbReference>
<evidence type="ECO:0000313" key="6">
    <source>
        <dbReference type="Proteomes" id="UP000462621"/>
    </source>
</evidence>
<keyword evidence="1" id="KW-0805">Transcription regulation</keyword>
<evidence type="ECO:0000313" key="5">
    <source>
        <dbReference type="EMBL" id="MZI94573.1"/>
    </source>
</evidence>
<dbReference type="Pfam" id="PF00392">
    <property type="entry name" value="GntR"/>
    <property type="match status" value="1"/>
</dbReference>
<dbReference type="AlphaFoldDB" id="A0A7X4LM80"/>
<proteinExistence type="predicted"/>
<dbReference type="Proteomes" id="UP000462621">
    <property type="component" value="Unassembled WGS sequence"/>
</dbReference>
<evidence type="ECO:0000256" key="1">
    <source>
        <dbReference type="ARBA" id="ARBA00023015"/>
    </source>
</evidence>
<evidence type="ECO:0000259" key="4">
    <source>
        <dbReference type="PROSITE" id="PS50949"/>
    </source>
</evidence>
<evidence type="ECO:0000256" key="3">
    <source>
        <dbReference type="ARBA" id="ARBA00023163"/>
    </source>
</evidence>
<feature type="domain" description="HTH gntR-type" evidence="4">
    <location>
        <begin position="7"/>
        <end position="75"/>
    </location>
</feature>
<dbReference type="GO" id="GO:0003700">
    <property type="term" value="F:DNA-binding transcription factor activity"/>
    <property type="evidence" value="ECO:0007669"/>
    <property type="project" value="InterPro"/>
</dbReference>
<dbReference type="RefSeq" id="WP_161157053.1">
    <property type="nucleotide sequence ID" value="NZ_WEKT01000032.1"/>
</dbReference>
<dbReference type="GO" id="GO:0003677">
    <property type="term" value="F:DNA binding"/>
    <property type="evidence" value="ECO:0007669"/>
    <property type="project" value="UniProtKB-KW"/>
</dbReference>
<dbReference type="PROSITE" id="PS50949">
    <property type="entry name" value="HTH_GNTR"/>
    <property type="match status" value="1"/>
</dbReference>
<organism evidence="5 6">
    <name type="scientific">Vibrio eleionomae</name>
    <dbReference type="NCBI Taxonomy" id="2653505"/>
    <lineage>
        <taxon>Bacteria</taxon>
        <taxon>Pseudomonadati</taxon>
        <taxon>Pseudomonadota</taxon>
        <taxon>Gammaproteobacteria</taxon>
        <taxon>Vibrionales</taxon>
        <taxon>Vibrionaceae</taxon>
        <taxon>Vibrio</taxon>
    </lineage>
</organism>
<evidence type="ECO:0000256" key="2">
    <source>
        <dbReference type="ARBA" id="ARBA00023125"/>
    </source>
</evidence>
<sequence length="123" mass="14322">MEWHDREPIFRQLAETIRQQIVDDVWQEGAALPSVRKVATDLKINHLTVMKSYQLLVDECLVEKRRGQGMFVLSGAKSRLLKLKKEAFIREELPQIAHTLEQIDMGLPEFIEQLKQALEARQL</sequence>
<name>A0A7X4LM80_9VIBR</name>
<keyword evidence="3" id="KW-0804">Transcription</keyword>
<keyword evidence="6" id="KW-1185">Reference proteome</keyword>
<gene>
    <name evidence="5" type="ORF">F9817_15370</name>
</gene>
<reference evidence="5 6" key="1">
    <citation type="submission" date="2019-10" db="EMBL/GenBank/DDBJ databases">
        <title>Vibrio sp. nov. isolated from a shrimp pond.</title>
        <authorList>
            <person name="Gomez-Gil B."/>
            <person name="Enciso-Ibarra J."/>
            <person name="Enciso-Ibarra K."/>
            <person name="Bolan-Mejia C."/>
        </authorList>
    </citation>
    <scope>NUCLEOTIDE SEQUENCE [LARGE SCALE GENOMIC DNA]</scope>
    <source>
        <strain evidence="5 6">CAIM 722</strain>
    </source>
</reference>
<dbReference type="SUPFAM" id="SSF46785">
    <property type="entry name" value="Winged helix' DNA-binding domain"/>
    <property type="match status" value="1"/>
</dbReference>
<keyword evidence="2" id="KW-0238">DNA-binding</keyword>
<accession>A0A7X4LM80</accession>
<dbReference type="Gene3D" id="6.10.250.1220">
    <property type="match status" value="1"/>
</dbReference>
<dbReference type="PANTHER" id="PTHR38445">
    <property type="entry name" value="HTH-TYPE TRANSCRIPTIONAL REPRESSOR YTRA"/>
    <property type="match status" value="1"/>
</dbReference>
<comment type="caution">
    <text evidence="5">The sequence shown here is derived from an EMBL/GenBank/DDBJ whole genome shotgun (WGS) entry which is preliminary data.</text>
</comment>
<dbReference type="EMBL" id="WEKT01000032">
    <property type="protein sequence ID" value="MZI94573.1"/>
    <property type="molecule type" value="Genomic_DNA"/>
</dbReference>
<dbReference type="InterPro" id="IPR000524">
    <property type="entry name" value="Tscrpt_reg_HTH_GntR"/>
</dbReference>
<dbReference type="InterPro" id="IPR036390">
    <property type="entry name" value="WH_DNA-bd_sf"/>
</dbReference>
<protein>
    <submittedName>
        <fullName evidence="5">GntR family transcriptional regulator</fullName>
    </submittedName>
</protein>
<dbReference type="PANTHER" id="PTHR38445:SF10">
    <property type="entry name" value="GNTR-FAMILY TRANSCRIPTIONAL REGULATOR"/>
    <property type="match status" value="1"/>
</dbReference>